<comment type="caution">
    <text evidence="2">The sequence shown here is derived from an EMBL/GenBank/DDBJ whole genome shotgun (WGS) entry which is preliminary data.</text>
</comment>
<feature type="region of interest" description="Disordered" evidence="1">
    <location>
        <begin position="186"/>
        <end position="211"/>
    </location>
</feature>
<accession>A0A4Z1P203</accession>
<dbReference type="PANTHER" id="PTHR40625">
    <property type="entry name" value="GTP-BINDING PROTEIN ESDC-RELATED"/>
    <property type="match status" value="1"/>
</dbReference>
<dbReference type="Proteomes" id="UP000298493">
    <property type="component" value="Unassembled WGS sequence"/>
</dbReference>
<dbReference type="SUPFAM" id="SSF81296">
    <property type="entry name" value="E set domains"/>
    <property type="match status" value="1"/>
</dbReference>
<dbReference type="InterPro" id="IPR013783">
    <property type="entry name" value="Ig-like_fold"/>
</dbReference>
<feature type="region of interest" description="Disordered" evidence="1">
    <location>
        <begin position="229"/>
        <end position="262"/>
    </location>
</feature>
<gene>
    <name evidence="2" type="ORF">E6O75_ATG10724</name>
</gene>
<reference evidence="2 3" key="1">
    <citation type="submission" date="2019-04" db="EMBL/GenBank/DDBJ databases">
        <title>High contiguity whole genome sequence and gene annotation resource for two Venturia nashicola isolates.</title>
        <authorList>
            <person name="Prokchorchik M."/>
            <person name="Won K."/>
            <person name="Lee Y."/>
            <person name="Choi E.D."/>
            <person name="Segonzac C."/>
            <person name="Sohn K.H."/>
        </authorList>
    </citation>
    <scope>NUCLEOTIDE SEQUENCE [LARGE SCALE GENOMIC DNA]</scope>
    <source>
        <strain evidence="2 3">PRI2</strain>
    </source>
</reference>
<feature type="compositionally biased region" description="Polar residues" evidence="1">
    <location>
        <begin position="491"/>
        <end position="510"/>
    </location>
</feature>
<dbReference type="OrthoDB" id="5422351at2759"/>
<evidence type="ECO:0000256" key="1">
    <source>
        <dbReference type="SAM" id="MobiDB-lite"/>
    </source>
</evidence>
<evidence type="ECO:0000313" key="2">
    <source>
        <dbReference type="EMBL" id="TID18079.1"/>
    </source>
</evidence>
<sequence length="603" mass="66640">MESTTLITFILNHSHARKVELLGSWDNFSASYAMTKDCRRGPGIWSGCHTFKDIICDGDCDIHEARSGGLKMGGTYWYLYRIDDDEEYHDPSQPSTSACPLLPGQTLNVLEVPCETGRYVSRSRSSSVSISSAVQTLNPDDRFLSPRPAPKPGPKLTKLITSAEAAAAPGHILTSSARDRPWTAVISQGSNSWDPGSSSRGRDIQSATTSPTDATNILKSAFMQLKGPVTPLTPSEGGRGRSHFLNSGRSRDHRTKSPSTRELRDIISRPVTMPSQLNRLLEPLDESNEMSSAPPRHQRVIIRKRMHSPDRLVSKVQVTTDPFPKAKKANERGRSVSHNEVARPSRSSHRRKVSGHFATRRSASLNGKRAPLPLGNVVMNEDDYRAGDGLRIPRGIPELEGEDAMFSFKFPIEKPHTTYQDIDFQITGPLHSRNSSINTNKDLPALPDFLIPEPLFSKSDTAGMRAVWKSSSLKFERPAYQLDYDVPLPESPSSTEMPSDTEAQSPTFSSIKGDDRGVSTPHRLSGDPQCPLRNEELSVSFNRSFEKLSVHARSVSTASTAMYSLPLNPFATEKSLATEPEIRQLSQMEQLLDEFEYLGAALL</sequence>
<keyword evidence="3" id="KW-1185">Reference proteome</keyword>
<evidence type="ECO:0000313" key="3">
    <source>
        <dbReference type="Proteomes" id="UP000298493"/>
    </source>
</evidence>
<feature type="region of interest" description="Disordered" evidence="1">
    <location>
        <begin position="325"/>
        <end position="369"/>
    </location>
</feature>
<dbReference type="Gene3D" id="2.60.40.10">
    <property type="entry name" value="Immunoglobulins"/>
    <property type="match status" value="1"/>
</dbReference>
<dbReference type="InterPro" id="IPR014756">
    <property type="entry name" value="Ig_E-set"/>
</dbReference>
<dbReference type="EMBL" id="SNSC02000015">
    <property type="protein sequence ID" value="TID18079.1"/>
    <property type="molecule type" value="Genomic_DNA"/>
</dbReference>
<organism evidence="2 3">
    <name type="scientific">Venturia nashicola</name>
    <dbReference type="NCBI Taxonomy" id="86259"/>
    <lineage>
        <taxon>Eukaryota</taxon>
        <taxon>Fungi</taxon>
        <taxon>Dikarya</taxon>
        <taxon>Ascomycota</taxon>
        <taxon>Pezizomycotina</taxon>
        <taxon>Dothideomycetes</taxon>
        <taxon>Pleosporomycetidae</taxon>
        <taxon>Venturiales</taxon>
        <taxon>Venturiaceae</taxon>
        <taxon>Venturia</taxon>
    </lineage>
</organism>
<name>A0A4Z1P203_9PEZI</name>
<feature type="region of interest" description="Disordered" evidence="1">
    <location>
        <begin position="484"/>
        <end position="531"/>
    </location>
</feature>
<dbReference type="STRING" id="86259.A0A4Z1P203"/>
<dbReference type="PANTHER" id="PTHR40625:SF1">
    <property type="entry name" value="AMP-ACTIVATED PROTEIN KINASE GLYCOGEN-BINDING DOMAIN-CONTAINING PROTEIN"/>
    <property type="match status" value="1"/>
</dbReference>
<dbReference type="AlphaFoldDB" id="A0A4Z1P203"/>
<protein>
    <submittedName>
        <fullName evidence="2">Uncharacterized protein</fullName>
    </submittedName>
</protein>
<proteinExistence type="predicted"/>